<dbReference type="RefSeq" id="WP_186375852.1">
    <property type="nucleotide sequence ID" value="NZ_LR213787.1"/>
</dbReference>
<evidence type="ECO:0000313" key="3">
    <source>
        <dbReference type="Proteomes" id="UP000320055"/>
    </source>
</evidence>
<evidence type="ECO:0000256" key="1">
    <source>
        <dbReference type="SAM" id="Phobius"/>
    </source>
</evidence>
<dbReference type="Proteomes" id="UP000320055">
    <property type="component" value="Unassembled WGS sequence"/>
</dbReference>
<keyword evidence="1" id="KW-1133">Transmembrane helix</keyword>
<organism evidence="2 3">
    <name type="scientific">Hyella patelloides LEGE 07179</name>
    <dbReference type="NCBI Taxonomy" id="945734"/>
    <lineage>
        <taxon>Bacteria</taxon>
        <taxon>Bacillati</taxon>
        <taxon>Cyanobacteriota</taxon>
        <taxon>Cyanophyceae</taxon>
        <taxon>Pleurocapsales</taxon>
        <taxon>Hyellaceae</taxon>
        <taxon>Hyella</taxon>
    </lineage>
</organism>
<dbReference type="EMBL" id="CAACVJ010000190">
    <property type="protein sequence ID" value="VEP14511.1"/>
    <property type="molecule type" value="Genomic_DNA"/>
</dbReference>
<accession>A0A563VTB5</accession>
<evidence type="ECO:0000313" key="2">
    <source>
        <dbReference type="EMBL" id="VEP14511.1"/>
    </source>
</evidence>
<feature type="transmembrane region" description="Helical" evidence="1">
    <location>
        <begin position="20"/>
        <end position="44"/>
    </location>
</feature>
<gene>
    <name evidence="2" type="ORF">H1P_270004</name>
</gene>
<keyword evidence="3" id="KW-1185">Reference proteome</keyword>
<keyword evidence="1" id="KW-0472">Membrane</keyword>
<name>A0A563VTB5_9CYAN</name>
<proteinExistence type="predicted"/>
<keyword evidence="1" id="KW-0812">Transmembrane</keyword>
<sequence>MQSQSILSYLFAPIFGTDTGAGIALLYVMIATAMLLVGVVGYKLPQLHPIENMKSE</sequence>
<reference evidence="2 3" key="1">
    <citation type="submission" date="2019-01" db="EMBL/GenBank/DDBJ databases">
        <authorList>
            <person name="Brito A."/>
        </authorList>
    </citation>
    <scope>NUCLEOTIDE SEQUENCE [LARGE SCALE GENOMIC DNA]</scope>
    <source>
        <strain evidence="2">1</strain>
    </source>
</reference>
<protein>
    <submittedName>
        <fullName evidence="2">Uncharacterized protein</fullName>
    </submittedName>
</protein>
<dbReference type="AlphaFoldDB" id="A0A563VTB5"/>